<dbReference type="GO" id="GO:0046912">
    <property type="term" value="F:acyltransferase activity, acyl groups converted into alkyl on transfer"/>
    <property type="evidence" value="ECO:0007669"/>
    <property type="project" value="InterPro"/>
</dbReference>
<proteinExistence type="predicted"/>
<evidence type="ECO:0000313" key="1">
    <source>
        <dbReference type="EMBL" id="ACR11941.1"/>
    </source>
</evidence>
<dbReference type="EMBL" id="CP001614">
    <property type="protein sequence ID" value="ACR11941.1"/>
    <property type="molecule type" value="Genomic_DNA"/>
</dbReference>
<sequence>MKSKTEAEIIAELDGRRNKIVSHNGGWLPGKGVFIHGHRLLEDLVVNESYMQIVVLNATGKKVSTELGQWMEAIFGCMSWPDPRIWCNQIGALAGETKASVSAATVAGTLAGDSRAYAQGALIKGMDFIRGAMAKVESGMTPQEVTDAEVKANRGKPNIMGFARPLAQGDERVSALEKLTVKLGFAVGPHLQLAYDIEEALFARFGESMNIVGYMSGFLADHGFTAEEVYRVYAVSVMSGVTGCYVEYADQPANQFLPLRCDDIDYVGVGIRSVR</sequence>
<dbReference type="InterPro" id="IPR036969">
    <property type="entry name" value="Citrate_synthase_sf"/>
</dbReference>
<keyword evidence="2" id="KW-1185">Reference proteome</keyword>
<dbReference type="OrthoDB" id="5405293at2"/>
<evidence type="ECO:0000313" key="2">
    <source>
        <dbReference type="Proteomes" id="UP000009080"/>
    </source>
</evidence>
<dbReference type="SUPFAM" id="SSF48256">
    <property type="entry name" value="Citrate synthase"/>
    <property type="match status" value="1"/>
</dbReference>
<organism evidence="1 2">
    <name type="scientific">Teredinibacter turnerae (strain ATCC 39867 / T7901)</name>
    <dbReference type="NCBI Taxonomy" id="377629"/>
    <lineage>
        <taxon>Bacteria</taxon>
        <taxon>Pseudomonadati</taxon>
        <taxon>Pseudomonadota</taxon>
        <taxon>Gammaproteobacteria</taxon>
        <taxon>Cellvibrionales</taxon>
        <taxon>Cellvibrionaceae</taxon>
        <taxon>Teredinibacter</taxon>
    </lineage>
</organism>
<dbReference type="KEGG" id="ttu:TERTU_3368"/>
<dbReference type="RefSeq" id="WP_015818053.1">
    <property type="nucleotide sequence ID" value="NC_012997.1"/>
</dbReference>
<protein>
    <submittedName>
        <fullName evidence="1">Uncharacterized protein</fullName>
    </submittedName>
</protein>
<name>C5BQM7_TERTT</name>
<dbReference type="HOGENOM" id="CLU_070533_2_0_6"/>
<dbReference type="STRING" id="377629.TERTU_3368"/>
<reference evidence="1 2" key="1">
    <citation type="journal article" date="2009" name="PLoS ONE">
        <title>The complete genome of Teredinibacter turnerae T7901: an intracellular endosymbiont of marine wood-boring bivalves (shipworms).</title>
        <authorList>
            <person name="Yang J.C."/>
            <person name="Madupu R."/>
            <person name="Durkin A.S."/>
            <person name="Ekborg N.A."/>
            <person name="Pedamallu C.S."/>
            <person name="Hostetler J.B."/>
            <person name="Radune D."/>
            <person name="Toms B.S."/>
            <person name="Henrissat B."/>
            <person name="Coutinho P.M."/>
            <person name="Schwarz S."/>
            <person name="Field L."/>
            <person name="Trindade-Silva A.E."/>
            <person name="Soares C.A.G."/>
            <person name="Elshahawi S."/>
            <person name="Hanora A."/>
            <person name="Schmidt E.W."/>
            <person name="Haygood M.G."/>
            <person name="Posfai J."/>
            <person name="Benner J."/>
            <person name="Madinger C."/>
            <person name="Nove J."/>
            <person name="Anton B."/>
            <person name="Chaudhary K."/>
            <person name="Foster J."/>
            <person name="Holman A."/>
            <person name="Kumar S."/>
            <person name="Lessard P.A."/>
            <person name="Luyten Y.A."/>
            <person name="Slatko B."/>
            <person name="Wood N."/>
            <person name="Wu B."/>
            <person name="Teplitski M."/>
            <person name="Mougous J.D."/>
            <person name="Ward N."/>
            <person name="Eisen J.A."/>
            <person name="Badger J.H."/>
            <person name="Distel D.L."/>
        </authorList>
    </citation>
    <scope>NUCLEOTIDE SEQUENCE [LARGE SCALE GENOMIC DNA]</scope>
    <source>
        <strain evidence="2">ATCC 39867 / T7901</strain>
    </source>
</reference>
<gene>
    <name evidence="1" type="ordered locus">TERTU_3368</name>
</gene>
<accession>C5BQM7</accession>
<dbReference type="Proteomes" id="UP000009080">
    <property type="component" value="Chromosome"/>
</dbReference>
<dbReference type="AlphaFoldDB" id="C5BQM7"/>
<dbReference type="eggNOG" id="COG0372">
    <property type="taxonomic scope" value="Bacteria"/>
</dbReference>